<dbReference type="STRING" id="561184.SAMN05216376_10321"/>
<dbReference type="CDD" id="cd14789">
    <property type="entry name" value="Tiki"/>
    <property type="match status" value="1"/>
</dbReference>
<dbReference type="OrthoDB" id="9806326at2"/>
<dbReference type="PANTHER" id="PTHR40590">
    <property type="entry name" value="CYTOPLASMIC PROTEIN-RELATED"/>
    <property type="match status" value="1"/>
</dbReference>
<dbReference type="RefSeq" id="WP_043135866.1">
    <property type="nucleotide sequence ID" value="NZ_JSUQ01000001.1"/>
</dbReference>
<dbReference type="InterPro" id="IPR047111">
    <property type="entry name" value="YbaP-like"/>
</dbReference>
<dbReference type="Proteomes" id="UP000030960">
    <property type="component" value="Unassembled WGS sequence"/>
</dbReference>
<dbReference type="InterPro" id="IPR002816">
    <property type="entry name" value="TraB/PrgY/GumN_fam"/>
</dbReference>
<dbReference type="AlphaFoldDB" id="A0A0B3S419"/>
<comment type="caution">
    <text evidence="1">The sequence shown here is derived from an EMBL/GenBank/DDBJ whole genome shotgun (WGS) entry which is preliminary data.</text>
</comment>
<protein>
    <submittedName>
        <fullName evidence="1">Conjugative transfer protein GumN</fullName>
    </submittedName>
</protein>
<evidence type="ECO:0000313" key="1">
    <source>
        <dbReference type="EMBL" id="KHQ54987.1"/>
    </source>
</evidence>
<dbReference type="Pfam" id="PF01963">
    <property type="entry name" value="TraB_PrgY_gumN"/>
    <property type="match status" value="1"/>
</dbReference>
<reference evidence="1 2" key="1">
    <citation type="submission" date="2014-10" db="EMBL/GenBank/DDBJ databases">
        <title>Genome sequence of Ponticoccus sp. strain UMTAT08 isolated from clonal culture of toxic dinoflagellate Alexandrium tamiyavanichii.</title>
        <authorList>
            <person name="Gan H.Y."/>
            <person name="Muhd D.-D."/>
            <person name="Mohd Noor M.E."/>
            <person name="Yeong Y.S."/>
            <person name="Usup G."/>
        </authorList>
    </citation>
    <scope>NUCLEOTIDE SEQUENCE [LARGE SCALE GENOMIC DNA]</scope>
    <source>
        <strain evidence="1 2">UMTAT08</strain>
    </source>
</reference>
<dbReference type="PANTHER" id="PTHR40590:SF1">
    <property type="entry name" value="CYTOPLASMIC PROTEIN"/>
    <property type="match status" value="1"/>
</dbReference>
<name>A0A0B3S419_9RHOB</name>
<dbReference type="EMBL" id="JSUQ01000001">
    <property type="protein sequence ID" value="KHQ54987.1"/>
    <property type="molecule type" value="Genomic_DNA"/>
</dbReference>
<organism evidence="1 2">
    <name type="scientific">Mameliella alba</name>
    <dbReference type="NCBI Taxonomy" id="561184"/>
    <lineage>
        <taxon>Bacteria</taxon>
        <taxon>Pseudomonadati</taxon>
        <taxon>Pseudomonadota</taxon>
        <taxon>Alphaproteobacteria</taxon>
        <taxon>Rhodobacterales</taxon>
        <taxon>Roseobacteraceae</taxon>
        <taxon>Mameliella</taxon>
    </lineage>
</organism>
<proteinExistence type="predicted"/>
<evidence type="ECO:0000313" key="2">
    <source>
        <dbReference type="Proteomes" id="UP000030960"/>
    </source>
</evidence>
<sequence>MPGRGRDLLRGGIACLGLLVAAAPVVAQEWATRELCFPPRIEIHDEVFAPEGRAELEARAAAIPHATGRFWRITAPGGGVSHLWGTMHSSHRSVLDLPAAVREALASADRLGLEIDPTFPDRESHDAYMRGDDVYRRDGSVTAYRDLELPERFEEHLVTRLRALGWSPDALPELKLGTLAELLLYDPCEDFSAGVLPSQDSYLQTLAHIEGIPVLPLEESDRLSAKLNTPGNEDLARAIIGTYAVYLMPGATPEARATALALYRTGQVGLMMAWDEAQVTAALGNEGPALYARMTEYLVDERNEDFVNAARDALREGGVFIGVGNFHLPGENGMIELLRAEGFDVTRIPLPGEAP</sequence>
<accession>A0A0B3S419</accession>
<gene>
    <name evidence="1" type="ORF">OA50_00021</name>
</gene>
<keyword evidence="2" id="KW-1185">Reference proteome</keyword>